<dbReference type="CDD" id="cd04301">
    <property type="entry name" value="NAT_SF"/>
    <property type="match status" value="1"/>
</dbReference>
<dbReference type="InterPro" id="IPR016181">
    <property type="entry name" value="Acyl_CoA_acyltransferase"/>
</dbReference>
<dbReference type="Pfam" id="PF00583">
    <property type="entry name" value="Acetyltransf_1"/>
    <property type="match status" value="1"/>
</dbReference>
<keyword evidence="5" id="KW-1185">Reference proteome</keyword>
<dbReference type="AlphaFoldDB" id="A0A7W8E5J3"/>
<name>A0A7W8E5J3_9BACT</name>
<dbReference type="PANTHER" id="PTHR43877">
    <property type="entry name" value="AMINOALKYLPHOSPHONATE N-ACETYLTRANSFERASE-RELATED-RELATED"/>
    <property type="match status" value="1"/>
</dbReference>
<accession>A0A7W8E5J3</accession>
<dbReference type="Gene3D" id="3.40.630.30">
    <property type="match status" value="1"/>
</dbReference>
<dbReference type="GO" id="GO:0005840">
    <property type="term" value="C:ribosome"/>
    <property type="evidence" value="ECO:0007669"/>
    <property type="project" value="UniProtKB-KW"/>
</dbReference>
<keyword evidence="4" id="KW-0687">Ribonucleoprotein</keyword>
<reference evidence="4 5" key="1">
    <citation type="submission" date="2020-08" db="EMBL/GenBank/DDBJ databases">
        <title>Genomic Encyclopedia of Type Strains, Phase IV (KMG-V): Genome sequencing to study the core and pangenomes of soil and plant-associated prokaryotes.</title>
        <authorList>
            <person name="Whitman W."/>
        </authorList>
    </citation>
    <scope>NUCLEOTIDE SEQUENCE [LARGE SCALE GENOMIC DNA]</scope>
    <source>
        <strain evidence="4 5">M8UP14</strain>
    </source>
</reference>
<dbReference type="InterPro" id="IPR000182">
    <property type="entry name" value="GNAT_dom"/>
</dbReference>
<dbReference type="InterPro" id="IPR050832">
    <property type="entry name" value="Bact_Acetyltransf"/>
</dbReference>
<sequence>MPFDEISLRRATVDDAPALSIVGAGTTLETFAGLVDGQSLLQHCEKNHSVAAYNNYLTTPDTQAWLAVMQPGNAPIGYILVTPPDLPLDDITPDDIELKRIYLFARFQGTGTGRLLMNKAVEIARESRKKRLLLGVNAENEQALSFYYRNGFTKAGVRKFQVGDTLCDDFILAHPL</sequence>
<dbReference type="Proteomes" id="UP000540989">
    <property type="component" value="Unassembled WGS sequence"/>
</dbReference>
<comment type="caution">
    <text evidence="4">The sequence shown here is derived from an EMBL/GenBank/DDBJ whole genome shotgun (WGS) entry which is preliminary data.</text>
</comment>
<keyword evidence="1" id="KW-0808">Transferase</keyword>
<keyword evidence="4" id="KW-0689">Ribosomal protein</keyword>
<dbReference type="SUPFAM" id="SSF55729">
    <property type="entry name" value="Acyl-CoA N-acyltransferases (Nat)"/>
    <property type="match status" value="1"/>
</dbReference>
<evidence type="ECO:0000256" key="1">
    <source>
        <dbReference type="ARBA" id="ARBA00022679"/>
    </source>
</evidence>
<protein>
    <submittedName>
        <fullName evidence="4">Ribosomal protein S18 acetylase RimI-like enzyme</fullName>
    </submittedName>
</protein>
<feature type="domain" description="N-acetyltransferase" evidence="3">
    <location>
        <begin position="6"/>
        <end position="176"/>
    </location>
</feature>
<dbReference type="EMBL" id="JACHIP010000004">
    <property type="protein sequence ID" value="MBB5058250.1"/>
    <property type="molecule type" value="Genomic_DNA"/>
</dbReference>
<dbReference type="GO" id="GO:0016747">
    <property type="term" value="F:acyltransferase activity, transferring groups other than amino-acyl groups"/>
    <property type="evidence" value="ECO:0007669"/>
    <property type="project" value="InterPro"/>
</dbReference>
<organism evidence="4 5">
    <name type="scientific">Granulicella aggregans</name>
    <dbReference type="NCBI Taxonomy" id="474949"/>
    <lineage>
        <taxon>Bacteria</taxon>
        <taxon>Pseudomonadati</taxon>
        <taxon>Acidobacteriota</taxon>
        <taxon>Terriglobia</taxon>
        <taxon>Terriglobales</taxon>
        <taxon>Acidobacteriaceae</taxon>
        <taxon>Granulicella</taxon>
    </lineage>
</organism>
<proteinExistence type="predicted"/>
<dbReference type="RefSeq" id="WP_184217778.1">
    <property type="nucleotide sequence ID" value="NZ_JACHIP010000004.1"/>
</dbReference>
<gene>
    <name evidence="4" type="ORF">HDF16_002964</name>
</gene>
<dbReference type="PROSITE" id="PS51186">
    <property type="entry name" value="GNAT"/>
    <property type="match status" value="1"/>
</dbReference>
<evidence type="ECO:0000313" key="5">
    <source>
        <dbReference type="Proteomes" id="UP000540989"/>
    </source>
</evidence>
<evidence type="ECO:0000259" key="3">
    <source>
        <dbReference type="PROSITE" id="PS51186"/>
    </source>
</evidence>
<evidence type="ECO:0000256" key="2">
    <source>
        <dbReference type="ARBA" id="ARBA00023315"/>
    </source>
</evidence>
<keyword evidence="2" id="KW-0012">Acyltransferase</keyword>
<evidence type="ECO:0000313" key="4">
    <source>
        <dbReference type="EMBL" id="MBB5058250.1"/>
    </source>
</evidence>